<dbReference type="HAMAP" id="MF_00524">
    <property type="entry name" value="Glucokinase"/>
    <property type="match status" value="1"/>
</dbReference>
<dbReference type="NCBIfam" id="TIGR00749">
    <property type="entry name" value="glk"/>
    <property type="match status" value="1"/>
</dbReference>
<dbReference type="EC" id="2.7.1.2" evidence="3"/>
<dbReference type="GO" id="GO:0005524">
    <property type="term" value="F:ATP binding"/>
    <property type="evidence" value="ECO:0007669"/>
    <property type="project" value="InterPro"/>
</dbReference>
<reference evidence="3" key="1">
    <citation type="submission" date="2018-06" db="EMBL/GenBank/DDBJ databases">
        <authorList>
            <person name="Zhirakovskaya E."/>
        </authorList>
    </citation>
    <scope>NUCLEOTIDE SEQUENCE</scope>
</reference>
<sequence>MNILAGDIGGTKVLLQISRDDEVLLEQQYVSANYATFDALLSEFMAQARHVVGAACFGIAGPVDDTTARVTNRPWQLDSNKLQQQFSIPKVILINDFQAVGYGISALPENSIETLQSGDERPQGVRALIGAGTGLGQALMVWCDPHYQMLPSEGGHVGFAPTNDLQLELLRFMQLNAYRTTCEHLVSGRGLVSIFNFLRERNPELLSQKVARAMETQDAAAVIARFALESGDTLANQTVDLFLEIYGAQVGNHALNTLPYGGLYIAGGIAPKLIERIKQGGFMAAYRDKEPMAELMLNFPVKVVMEPRVGLLGAQQVALRSDAALC</sequence>
<dbReference type="InterPro" id="IPR043129">
    <property type="entry name" value="ATPase_NBD"/>
</dbReference>
<dbReference type="Pfam" id="PF02685">
    <property type="entry name" value="Glucokinase"/>
    <property type="match status" value="1"/>
</dbReference>
<dbReference type="SUPFAM" id="SSF53067">
    <property type="entry name" value="Actin-like ATPase domain"/>
    <property type="match status" value="1"/>
</dbReference>
<proteinExistence type="inferred from homology"/>
<evidence type="ECO:0000313" key="3">
    <source>
        <dbReference type="EMBL" id="VAW89104.1"/>
    </source>
</evidence>
<keyword evidence="1 3" id="KW-0808">Transferase</keyword>
<dbReference type="EMBL" id="UOFP01000253">
    <property type="protein sequence ID" value="VAW89104.1"/>
    <property type="molecule type" value="Genomic_DNA"/>
</dbReference>
<keyword evidence="2 3" id="KW-0418">Kinase</keyword>
<dbReference type="AlphaFoldDB" id="A0A3B1A5T8"/>
<gene>
    <name evidence="3" type="ORF">MNBD_GAMMA18-1971</name>
</gene>
<dbReference type="CDD" id="cd24008">
    <property type="entry name" value="ASKHA_NBD_GLK"/>
    <property type="match status" value="1"/>
</dbReference>
<protein>
    <submittedName>
        <fullName evidence="3">Glucokinase</fullName>
        <ecNumber evidence="3">2.7.1.2</ecNumber>
    </submittedName>
</protein>
<name>A0A3B1A5T8_9ZZZZ</name>
<dbReference type="Gene3D" id="3.40.367.20">
    <property type="match status" value="1"/>
</dbReference>
<evidence type="ECO:0000256" key="1">
    <source>
        <dbReference type="ARBA" id="ARBA00022679"/>
    </source>
</evidence>
<dbReference type="GO" id="GO:0006096">
    <property type="term" value="P:glycolytic process"/>
    <property type="evidence" value="ECO:0007669"/>
    <property type="project" value="InterPro"/>
</dbReference>
<organism evidence="3">
    <name type="scientific">hydrothermal vent metagenome</name>
    <dbReference type="NCBI Taxonomy" id="652676"/>
    <lineage>
        <taxon>unclassified sequences</taxon>
        <taxon>metagenomes</taxon>
        <taxon>ecological metagenomes</taxon>
    </lineage>
</organism>
<dbReference type="GO" id="GO:0005536">
    <property type="term" value="F:D-glucose binding"/>
    <property type="evidence" value="ECO:0007669"/>
    <property type="project" value="InterPro"/>
</dbReference>
<dbReference type="InterPro" id="IPR003836">
    <property type="entry name" value="Glucokinase"/>
</dbReference>
<evidence type="ECO:0000256" key="2">
    <source>
        <dbReference type="ARBA" id="ARBA00022777"/>
    </source>
</evidence>
<dbReference type="GO" id="GO:0004340">
    <property type="term" value="F:glucokinase activity"/>
    <property type="evidence" value="ECO:0007669"/>
    <property type="project" value="UniProtKB-EC"/>
</dbReference>
<accession>A0A3B1A5T8</accession>
<dbReference type="Gene3D" id="3.30.420.40">
    <property type="match status" value="1"/>
</dbReference>
<dbReference type="PANTHER" id="PTHR47363:SF1">
    <property type="entry name" value="GLUCOKINASE"/>
    <property type="match status" value="1"/>
</dbReference>
<dbReference type="PANTHER" id="PTHR47363">
    <property type="entry name" value="GLUCOKINASE"/>
    <property type="match status" value="1"/>
</dbReference>